<dbReference type="InterPro" id="IPR001278">
    <property type="entry name" value="Arg-tRNA-ligase"/>
</dbReference>
<dbReference type="SMART" id="SM01016">
    <property type="entry name" value="Arg_tRNA_synt_N"/>
    <property type="match status" value="1"/>
</dbReference>
<dbReference type="GO" id="GO:0004814">
    <property type="term" value="F:arginine-tRNA ligase activity"/>
    <property type="evidence" value="ECO:0007669"/>
    <property type="project" value="UniProtKB-EC"/>
</dbReference>
<comment type="subcellular location">
    <subcellularLocation>
        <location evidence="9">Cytoplasm</location>
    </subcellularLocation>
</comment>
<dbReference type="InterPro" id="IPR001412">
    <property type="entry name" value="aa-tRNA-synth_I_CS"/>
</dbReference>
<sequence length="534" mass="60990">MQNKIIEALEEVLKELKVSKNVVLTKSKDFGDYSTNLAMTLKKELNLTPMEIAELIVNKIDKEKYFISNIVIAKPGFINFFVKNTFFVDETNKILNLENKYGQLEQNQKINLEFVSVNPTGFLHLGHARGAALGATLANILSFAGNKVIKEYYVNDAGNQIDILAESVFARYQQHFGKKYPMPENSYVGADVKWAAHVIIKLFKDKFVNSDLNDKKVKDFFKKASVSIMLGQIKRDLSLFGITFDKFFSEKTLYKNKKIDNALLKLKNTYNKDGALWLKTSDYGDDKDRVLIKKDGSYTYFLPDIAYHNEKMLADNGVDKLINVWGADHIGYIKRMEIAIDQLGFDSKKQFKVLTCQIVRLMKDGTELKMSKRKGVTFTARELIELVGKDAARFFMIDRSENSGLDFDVKLALESSQKNPVFMIQYAYARANQLLAKTHFKTFSAKSFINENETKLVNTLKDFPELIKKISVNYKIHLLPEYLIRLAKDFNSFYSNSKIIGEEREESLIALVKATKIVLKNGLDLIGVSAPERM</sequence>
<dbReference type="EC" id="6.1.1.19" evidence="9"/>
<evidence type="ECO:0000256" key="10">
    <source>
        <dbReference type="RuleBase" id="RU363038"/>
    </source>
</evidence>
<evidence type="ECO:0000256" key="5">
    <source>
        <dbReference type="ARBA" id="ARBA00022840"/>
    </source>
</evidence>
<feature type="short sequence motif" description="'HIGH' region" evidence="9">
    <location>
        <begin position="117"/>
        <end position="127"/>
    </location>
</feature>
<dbReference type="RefSeq" id="WP_027123341.1">
    <property type="nucleotide sequence ID" value="NZ_CP103423.1"/>
</dbReference>
<evidence type="ECO:0000256" key="8">
    <source>
        <dbReference type="ARBA" id="ARBA00049339"/>
    </source>
</evidence>
<evidence type="ECO:0000313" key="14">
    <source>
        <dbReference type="Proteomes" id="UP001058364"/>
    </source>
</evidence>
<dbReference type="InterPro" id="IPR035684">
    <property type="entry name" value="ArgRS_core"/>
</dbReference>
<dbReference type="InterPro" id="IPR009080">
    <property type="entry name" value="tRNAsynth_Ia_anticodon-bd"/>
</dbReference>
<dbReference type="Proteomes" id="UP001058364">
    <property type="component" value="Chromosome"/>
</dbReference>
<feature type="domain" description="Arginyl tRNA synthetase N-terminal" evidence="12">
    <location>
        <begin position="3"/>
        <end position="82"/>
    </location>
</feature>
<dbReference type="Pfam" id="PF03485">
    <property type="entry name" value="Arg_tRNA_synt_N"/>
    <property type="match status" value="1"/>
</dbReference>
<comment type="similarity">
    <text evidence="1 9 10">Belongs to the class-I aminoacyl-tRNA synthetase family.</text>
</comment>
<feature type="domain" description="DALR anticodon binding" evidence="11">
    <location>
        <begin position="424"/>
        <end position="534"/>
    </location>
</feature>
<protein>
    <recommendedName>
        <fullName evidence="9">Arginine--tRNA ligase</fullName>
        <ecNumber evidence="9">6.1.1.19</ecNumber>
    </recommendedName>
    <alternativeName>
        <fullName evidence="9">Arginyl-tRNA synthetase</fullName>
        <shortName evidence="9">ArgRS</shortName>
    </alternativeName>
</protein>
<evidence type="ECO:0000256" key="2">
    <source>
        <dbReference type="ARBA" id="ARBA00022490"/>
    </source>
</evidence>
<dbReference type="InterPro" id="IPR008909">
    <property type="entry name" value="DALR_anticod-bd"/>
</dbReference>
<evidence type="ECO:0000256" key="9">
    <source>
        <dbReference type="HAMAP-Rule" id="MF_00123"/>
    </source>
</evidence>
<dbReference type="SUPFAM" id="SSF55190">
    <property type="entry name" value="Arginyl-tRNA synthetase (ArgRS), N-terminal 'additional' domain"/>
    <property type="match status" value="1"/>
</dbReference>
<dbReference type="Gene3D" id="3.30.1360.70">
    <property type="entry name" value="Arginyl tRNA synthetase N-terminal domain"/>
    <property type="match status" value="1"/>
</dbReference>
<reference evidence="13" key="1">
    <citation type="submission" date="2022-08" db="EMBL/GenBank/DDBJ databases">
        <title>Complete genome sequence of Mycoplasma molare type strain H 542.</title>
        <authorList>
            <person name="Spergser J."/>
        </authorList>
    </citation>
    <scope>NUCLEOTIDE SEQUENCE</scope>
    <source>
        <strain evidence="13">H 542</strain>
    </source>
</reference>
<dbReference type="Gene3D" id="1.10.730.10">
    <property type="entry name" value="Isoleucyl-tRNA Synthetase, Domain 1"/>
    <property type="match status" value="1"/>
</dbReference>
<dbReference type="InterPro" id="IPR005148">
    <property type="entry name" value="Arg-tRNA-synth_N"/>
</dbReference>
<dbReference type="HAMAP" id="MF_00123">
    <property type="entry name" value="Arg_tRNA_synth"/>
    <property type="match status" value="1"/>
</dbReference>
<keyword evidence="14" id="KW-1185">Reference proteome</keyword>
<dbReference type="PRINTS" id="PR01038">
    <property type="entry name" value="TRNASYNTHARG"/>
</dbReference>
<evidence type="ECO:0000313" key="13">
    <source>
        <dbReference type="EMBL" id="UWD34250.1"/>
    </source>
</evidence>
<dbReference type="CDD" id="cd00671">
    <property type="entry name" value="ArgRS_core"/>
    <property type="match status" value="1"/>
</dbReference>
<dbReference type="Pfam" id="PF00750">
    <property type="entry name" value="tRNA-synt_1d"/>
    <property type="match status" value="1"/>
</dbReference>
<evidence type="ECO:0000256" key="6">
    <source>
        <dbReference type="ARBA" id="ARBA00022917"/>
    </source>
</evidence>
<accession>A0ABY5TUB3</accession>
<keyword evidence="7 9" id="KW-0030">Aminoacyl-tRNA synthetase</keyword>
<dbReference type="PANTHER" id="PTHR11956">
    <property type="entry name" value="ARGINYL-TRNA SYNTHETASE"/>
    <property type="match status" value="1"/>
</dbReference>
<organism evidence="13 14">
    <name type="scientific">Mesomycoplasma molare</name>
    <dbReference type="NCBI Taxonomy" id="171288"/>
    <lineage>
        <taxon>Bacteria</taxon>
        <taxon>Bacillati</taxon>
        <taxon>Mycoplasmatota</taxon>
        <taxon>Mycoplasmoidales</taxon>
        <taxon>Metamycoplasmataceae</taxon>
        <taxon>Mesomycoplasma</taxon>
    </lineage>
</organism>
<dbReference type="SUPFAM" id="SSF52374">
    <property type="entry name" value="Nucleotidylyl transferase"/>
    <property type="match status" value="1"/>
</dbReference>
<dbReference type="InterPro" id="IPR036695">
    <property type="entry name" value="Arg-tRNA-synth_N_sf"/>
</dbReference>
<evidence type="ECO:0000256" key="4">
    <source>
        <dbReference type="ARBA" id="ARBA00022741"/>
    </source>
</evidence>
<dbReference type="Gene3D" id="3.40.50.620">
    <property type="entry name" value="HUPs"/>
    <property type="match status" value="1"/>
</dbReference>
<dbReference type="SMART" id="SM00836">
    <property type="entry name" value="DALR_1"/>
    <property type="match status" value="1"/>
</dbReference>
<evidence type="ECO:0000259" key="12">
    <source>
        <dbReference type="SMART" id="SM01016"/>
    </source>
</evidence>
<evidence type="ECO:0000256" key="7">
    <source>
        <dbReference type="ARBA" id="ARBA00023146"/>
    </source>
</evidence>
<keyword evidence="6 9" id="KW-0648">Protein biosynthesis</keyword>
<dbReference type="InterPro" id="IPR014729">
    <property type="entry name" value="Rossmann-like_a/b/a_fold"/>
</dbReference>
<keyword evidence="3 9" id="KW-0436">Ligase</keyword>
<evidence type="ECO:0000256" key="3">
    <source>
        <dbReference type="ARBA" id="ARBA00022598"/>
    </source>
</evidence>
<dbReference type="PROSITE" id="PS00178">
    <property type="entry name" value="AA_TRNA_LIGASE_I"/>
    <property type="match status" value="1"/>
</dbReference>
<keyword evidence="2 9" id="KW-0963">Cytoplasm</keyword>
<dbReference type="PANTHER" id="PTHR11956:SF5">
    <property type="entry name" value="ARGININE--TRNA LIGASE, CYTOPLASMIC"/>
    <property type="match status" value="1"/>
</dbReference>
<evidence type="ECO:0000256" key="1">
    <source>
        <dbReference type="ARBA" id="ARBA00005594"/>
    </source>
</evidence>
<keyword evidence="5 9" id="KW-0067">ATP-binding</keyword>
<name>A0ABY5TUB3_9BACT</name>
<proteinExistence type="inferred from homology"/>
<comment type="catalytic activity">
    <reaction evidence="8 9">
        <text>tRNA(Arg) + L-arginine + ATP = L-arginyl-tRNA(Arg) + AMP + diphosphate</text>
        <dbReference type="Rhea" id="RHEA:20301"/>
        <dbReference type="Rhea" id="RHEA-COMP:9658"/>
        <dbReference type="Rhea" id="RHEA-COMP:9673"/>
        <dbReference type="ChEBI" id="CHEBI:30616"/>
        <dbReference type="ChEBI" id="CHEBI:32682"/>
        <dbReference type="ChEBI" id="CHEBI:33019"/>
        <dbReference type="ChEBI" id="CHEBI:78442"/>
        <dbReference type="ChEBI" id="CHEBI:78513"/>
        <dbReference type="ChEBI" id="CHEBI:456215"/>
        <dbReference type="EC" id="6.1.1.19"/>
    </reaction>
</comment>
<keyword evidence="4 9" id="KW-0547">Nucleotide-binding</keyword>
<dbReference type="SUPFAM" id="SSF47323">
    <property type="entry name" value="Anticodon-binding domain of a subclass of class I aminoacyl-tRNA synthetases"/>
    <property type="match status" value="1"/>
</dbReference>
<gene>
    <name evidence="9 13" type="primary">argS</name>
    <name evidence="13" type="ORF">NX772_00240</name>
</gene>
<dbReference type="Pfam" id="PF05746">
    <property type="entry name" value="DALR_1"/>
    <property type="match status" value="1"/>
</dbReference>
<dbReference type="NCBIfam" id="TIGR00456">
    <property type="entry name" value="argS"/>
    <property type="match status" value="1"/>
</dbReference>
<comment type="subunit">
    <text evidence="9">Monomer.</text>
</comment>
<dbReference type="EMBL" id="CP103423">
    <property type="protein sequence ID" value="UWD34250.1"/>
    <property type="molecule type" value="Genomic_DNA"/>
</dbReference>
<evidence type="ECO:0000259" key="11">
    <source>
        <dbReference type="SMART" id="SM00836"/>
    </source>
</evidence>